<dbReference type="RefSeq" id="XP_051361155.1">
    <property type="nucleotide sequence ID" value="XM_051507618.1"/>
</dbReference>
<evidence type="ECO:0000313" key="5">
    <source>
        <dbReference type="EMBL" id="KAI6780299.1"/>
    </source>
</evidence>
<reference evidence="5" key="1">
    <citation type="journal article" date="2021" name="J Fungi (Basel)">
        <title>Genomic and Metabolomic Analyses of the Marine Fungus Emericellopsis cladophorae: Insights into Saltwater Adaptability Mechanisms and Its Biosynthetic Potential.</title>
        <authorList>
            <person name="Goncalves M.F.M."/>
            <person name="Hilario S."/>
            <person name="Van de Peer Y."/>
            <person name="Esteves A.C."/>
            <person name="Alves A."/>
        </authorList>
    </citation>
    <scope>NUCLEOTIDE SEQUENCE</scope>
    <source>
        <strain evidence="5">MUM 19.33</strain>
    </source>
</reference>
<organism evidence="5 6">
    <name type="scientific">Emericellopsis cladophorae</name>
    <dbReference type="NCBI Taxonomy" id="2686198"/>
    <lineage>
        <taxon>Eukaryota</taxon>
        <taxon>Fungi</taxon>
        <taxon>Dikarya</taxon>
        <taxon>Ascomycota</taxon>
        <taxon>Pezizomycotina</taxon>
        <taxon>Sordariomycetes</taxon>
        <taxon>Hypocreomycetidae</taxon>
        <taxon>Hypocreales</taxon>
        <taxon>Bionectriaceae</taxon>
        <taxon>Emericellopsis</taxon>
    </lineage>
</organism>
<sequence length="178" mass="19013">MAPLKPHWAQPSHPDIQQVIVNDAEFTSKSLSKVTILDTANLEILAGPKGLKPGDELTFFYPSTEWDMAQPFDCLCQSASCRGTITGAQGMDPRKLEGYWLSGHVRQMLEEKNTGEAANAHADVPDSVGDTTAQLLRAALAKAEDAASKARAALDGYTNTMLVSLEDEAAKGAVPNTA</sequence>
<dbReference type="AlphaFoldDB" id="A0A9P9XZQ9"/>
<dbReference type="OrthoDB" id="5984008at2759"/>
<accession>A0A9P9XZQ9</accession>
<name>A0A9P9XZQ9_9HYPO</name>
<feature type="domain" description="Post-SET" evidence="4">
    <location>
        <begin position="70"/>
        <end position="86"/>
    </location>
</feature>
<evidence type="ECO:0000259" key="4">
    <source>
        <dbReference type="PROSITE" id="PS50868"/>
    </source>
</evidence>
<evidence type="ECO:0000256" key="1">
    <source>
        <dbReference type="ARBA" id="ARBA00022603"/>
    </source>
</evidence>
<gene>
    <name evidence="5" type="ORF">J7T54_005401</name>
</gene>
<dbReference type="InterPro" id="IPR046341">
    <property type="entry name" value="SET_dom_sf"/>
</dbReference>
<evidence type="ECO:0000256" key="3">
    <source>
        <dbReference type="SAM" id="Coils"/>
    </source>
</evidence>
<feature type="coiled-coil region" evidence="3">
    <location>
        <begin position="133"/>
        <end position="160"/>
    </location>
</feature>
<dbReference type="EMBL" id="JAGIXG020000034">
    <property type="protein sequence ID" value="KAI6780299.1"/>
    <property type="molecule type" value="Genomic_DNA"/>
</dbReference>
<dbReference type="GeneID" id="75831885"/>
<keyword evidence="2" id="KW-0808">Transferase</keyword>
<keyword evidence="6" id="KW-1185">Reference proteome</keyword>
<evidence type="ECO:0000256" key="2">
    <source>
        <dbReference type="ARBA" id="ARBA00022679"/>
    </source>
</evidence>
<dbReference type="GO" id="GO:0008168">
    <property type="term" value="F:methyltransferase activity"/>
    <property type="evidence" value="ECO:0007669"/>
    <property type="project" value="UniProtKB-KW"/>
</dbReference>
<dbReference type="GO" id="GO:0032259">
    <property type="term" value="P:methylation"/>
    <property type="evidence" value="ECO:0007669"/>
    <property type="project" value="UniProtKB-KW"/>
</dbReference>
<keyword evidence="1" id="KW-0489">Methyltransferase</keyword>
<protein>
    <recommendedName>
        <fullName evidence="4">Post-SET domain-containing protein</fullName>
    </recommendedName>
</protein>
<proteinExistence type="predicted"/>
<dbReference type="Proteomes" id="UP001055219">
    <property type="component" value="Unassembled WGS sequence"/>
</dbReference>
<dbReference type="Gene3D" id="2.170.270.10">
    <property type="entry name" value="SET domain"/>
    <property type="match status" value="1"/>
</dbReference>
<comment type="caution">
    <text evidence="5">The sequence shown here is derived from an EMBL/GenBank/DDBJ whole genome shotgun (WGS) entry which is preliminary data.</text>
</comment>
<dbReference type="SUPFAM" id="SSF82199">
    <property type="entry name" value="SET domain"/>
    <property type="match status" value="1"/>
</dbReference>
<dbReference type="InterPro" id="IPR053201">
    <property type="entry name" value="Flavunoidine_N-MTase"/>
</dbReference>
<reference evidence="5" key="2">
    <citation type="submission" date="2022-07" db="EMBL/GenBank/DDBJ databases">
        <authorList>
            <person name="Goncalves M.F.M."/>
            <person name="Hilario S."/>
            <person name="Van De Peer Y."/>
            <person name="Esteves A.C."/>
            <person name="Alves A."/>
        </authorList>
    </citation>
    <scope>NUCLEOTIDE SEQUENCE</scope>
    <source>
        <strain evidence="5">MUM 19.33</strain>
    </source>
</reference>
<evidence type="ECO:0000313" key="6">
    <source>
        <dbReference type="Proteomes" id="UP001055219"/>
    </source>
</evidence>
<dbReference type="PROSITE" id="PS50868">
    <property type="entry name" value="POST_SET"/>
    <property type="match status" value="1"/>
</dbReference>
<dbReference type="InterPro" id="IPR003616">
    <property type="entry name" value="Post-SET_dom"/>
</dbReference>
<dbReference type="PANTHER" id="PTHR12350">
    <property type="entry name" value="HISTONE-LYSINE N-METHYLTRANSFERASE-RELATED"/>
    <property type="match status" value="1"/>
</dbReference>
<dbReference type="PANTHER" id="PTHR12350:SF19">
    <property type="entry name" value="SET DOMAIN-CONTAINING PROTEIN"/>
    <property type="match status" value="1"/>
</dbReference>
<keyword evidence="3" id="KW-0175">Coiled coil</keyword>